<keyword evidence="5" id="KW-1185">Reference proteome</keyword>
<evidence type="ECO:0000256" key="1">
    <source>
        <dbReference type="SAM" id="Phobius"/>
    </source>
</evidence>
<protein>
    <recommendedName>
        <fullName evidence="6">BlaR1 peptidase M56</fullName>
    </recommendedName>
</protein>
<feature type="transmembrane region" description="Helical" evidence="1">
    <location>
        <begin position="6"/>
        <end position="23"/>
    </location>
</feature>
<keyword evidence="1" id="KW-0472">Membrane</keyword>
<organism evidence="4 5">
    <name type="scientific">Mangrovimonas yunxiaonensis</name>
    <dbReference type="NCBI Taxonomy" id="1197477"/>
    <lineage>
        <taxon>Bacteria</taxon>
        <taxon>Pseudomonadati</taxon>
        <taxon>Bacteroidota</taxon>
        <taxon>Flavobacteriia</taxon>
        <taxon>Flavobacteriales</taxon>
        <taxon>Flavobacteriaceae</taxon>
        <taxon>Mangrovimonas</taxon>
    </lineage>
</organism>
<dbReference type="EMBL" id="JPFK01000005">
    <property type="protein sequence ID" value="KFB01583.1"/>
    <property type="molecule type" value="Genomic_DNA"/>
</dbReference>
<feature type="domain" description="TonB C-terminal" evidence="2">
    <location>
        <begin position="410"/>
        <end position="470"/>
    </location>
</feature>
<dbReference type="GO" id="GO:0055085">
    <property type="term" value="P:transmembrane transport"/>
    <property type="evidence" value="ECO:0007669"/>
    <property type="project" value="InterPro"/>
</dbReference>
<reference evidence="4 5" key="1">
    <citation type="journal article" date="2014" name="Genome Announc.">
        <title>Draft Genome Sequence of the Algicidal Bacterium Mangrovimonas yunxiaonensis Strain LY01.</title>
        <authorList>
            <person name="Li Y."/>
            <person name="Zhu H."/>
            <person name="Li C."/>
            <person name="Zhang H."/>
            <person name="Chen Z."/>
            <person name="Zheng W."/>
            <person name="Xu H."/>
            <person name="Zheng T."/>
        </authorList>
    </citation>
    <scope>NUCLEOTIDE SEQUENCE [LARGE SCALE GENOMIC DNA]</scope>
    <source>
        <strain evidence="4 5">LY01</strain>
    </source>
</reference>
<dbReference type="InterPro" id="IPR037682">
    <property type="entry name" value="TonB_C"/>
</dbReference>
<accession>A0A084TLJ7</accession>
<dbReference type="Gene3D" id="3.30.1150.10">
    <property type="match status" value="1"/>
</dbReference>
<dbReference type="OrthoDB" id="1522859at2"/>
<dbReference type="Pfam" id="PF05569">
    <property type="entry name" value="Peptidase_M56"/>
    <property type="match status" value="1"/>
</dbReference>
<evidence type="ECO:0008006" key="6">
    <source>
        <dbReference type="Google" id="ProtNLM"/>
    </source>
</evidence>
<feature type="transmembrane region" description="Helical" evidence="1">
    <location>
        <begin position="35"/>
        <end position="53"/>
    </location>
</feature>
<gene>
    <name evidence="4" type="ORF">IA57_07070</name>
</gene>
<proteinExistence type="predicted"/>
<feature type="domain" description="Peptidase M56" evidence="3">
    <location>
        <begin position="157"/>
        <end position="258"/>
    </location>
</feature>
<evidence type="ECO:0000259" key="3">
    <source>
        <dbReference type="Pfam" id="PF05569"/>
    </source>
</evidence>
<reference evidence="5" key="2">
    <citation type="submission" date="2014-07" db="EMBL/GenBank/DDBJ databases">
        <title>Genome sequence of Mangrovimonas yunxiaonensis.</title>
        <authorList>
            <person name="Li Y."/>
            <person name="Zheng T."/>
        </authorList>
    </citation>
    <scope>NUCLEOTIDE SEQUENCE [LARGE SCALE GENOMIC DNA]</scope>
    <source>
        <strain evidence="5">LY01</strain>
    </source>
</reference>
<dbReference type="InterPro" id="IPR008756">
    <property type="entry name" value="Peptidase_M56"/>
</dbReference>
<dbReference type="Proteomes" id="UP000028521">
    <property type="component" value="Unassembled WGS sequence"/>
</dbReference>
<comment type="caution">
    <text evidence="4">The sequence shown here is derived from an EMBL/GenBank/DDBJ whole genome shotgun (WGS) entry which is preliminary data.</text>
</comment>
<dbReference type="RefSeq" id="WP_036121012.1">
    <property type="nucleotide sequence ID" value="NZ_BMET01000001.1"/>
</dbReference>
<dbReference type="InterPro" id="IPR052173">
    <property type="entry name" value="Beta-lactam_resp_regulator"/>
</dbReference>
<keyword evidence="1" id="KW-1133">Transmembrane helix</keyword>
<dbReference type="PANTHER" id="PTHR34978">
    <property type="entry name" value="POSSIBLE SENSOR-TRANSDUCER PROTEIN BLAR"/>
    <property type="match status" value="1"/>
</dbReference>
<evidence type="ECO:0000259" key="2">
    <source>
        <dbReference type="Pfam" id="PF03544"/>
    </source>
</evidence>
<feature type="transmembrane region" description="Helical" evidence="1">
    <location>
        <begin position="94"/>
        <end position="112"/>
    </location>
</feature>
<dbReference type="eggNOG" id="COG4219">
    <property type="taxonomic scope" value="Bacteria"/>
</dbReference>
<dbReference type="Pfam" id="PF03544">
    <property type="entry name" value="TonB_C"/>
    <property type="match status" value="1"/>
</dbReference>
<sequence>MIHYIIQIMAYQLLFLLVYDGVLKRETFFNWNRGYLLTTSILAVIIPFIKIDWFKTAIPQDYVIRLPEVFIGNAKPIALNPVVIDAQQAIDVQWSWSSLLVLGSGVMFFVFLRKLFEIFKSYKAGEKQQANGVTIVKVANSKTAFSFFNHIFIGDLIEEQEQQTILKHEWVHVTHKHSWDMLLFEFFKMAFWYNPLVYMYQHRMTELHEFIADKEAAKQQGKKQYYLSLLSQTFNTKKIAFINPFFKQSLIKKRIVMLQKSKSKQVNLFKYVLLVPMVLAMLVYASCSQDNTAVSAEEAPQQQSILAHIEALKESIAAKGTMTPEEENALKALVVLTSEEGLNHAYYDAVKTDIEIPFGVVEKVPQFTDADCQGDKKVKTECFNWKMNALISGNFNTDIAKGLGLTGLQKIAVYFKIDANGHVTDVKCRAAHPELEKEAKRVVNLLPQMIPGEQQGKKVAVAYYLPIKFQVND</sequence>
<dbReference type="PANTHER" id="PTHR34978:SF3">
    <property type="entry name" value="SLR0241 PROTEIN"/>
    <property type="match status" value="1"/>
</dbReference>
<dbReference type="AlphaFoldDB" id="A0A084TLJ7"/>
<feature type="transmembrane region" description="Helical" evidence="1">
    <location>
        <begin position="268"/>
        <end position="285"/>
    </location>
</feature>
<keyword evidence="1" id="KW-0812">Transmembrane</keyword>
<name>A0A084TLJ7_9FLAO</name>
<dbReference type="SUPFAM" id="SSF74653">
    <property type="entry name" value="TolA/TonB C-terminal domain"/>
    <property type="match status" value="1"/>
</dbReference>
<evidence type="ECO:0000313" key="5">
    <source>
        <dbReference type="Proteomes" id="UP000028521"/>
    </source>
</evidence>
<dbReference type="STRING" id="1197477.IA57_07070"/>
<evidence type="ECO:0000313" key="4">
    <source>
        <dbReference type="EMBL" id="KFB01583.1"/>
    </source>
</evidence>